<evidence type="ECO:0008006" key="4">
    <source>
        <dbReference type="Google" id="ProtNLM"/>
    </source>
</evidence>
<feature type="transmembrane region" description="Helical" evidence="1">
    <location>
        <begin position="58"/>
        <end position="82"/>
    </location>
</feature>
<sequence length="131" mass="15330">MSKPTLYMPIKPWAYEYKRKLIPNEVLFGPILALAFLIFMIIGAVLDSSEVISSDAAFSLMFVAPLIVPFLLMPINWMGYWYQGRHHRARLREWKVQCAKAQAQYDEAVKKYEYEEAMEFVKEIRCKSLNS</sequence>
<name>A0A0F6THX5_9CAUD</name>
<keyword evidence="3" id="KW-1185">Reference proteome</keyword>
<accession>A0A0F6THX5</accession>
<reference evidence="2 3" key="1">
    <citation type="journal article" date="2015" name="BMC Genomics">
        <title>Analysis of whole genome sequencing for the Escherichia coli O157:H7 typing phages.</title>
        <authorList>
            <person name="Cowley L.A."/>
            <person name="Beckett S.J."/>
            <person name="Chase-Topping M."/>
            <person name="Perry N."/>
            <person name="Dallman T.J."/>
            <person name="Gally D.L."/>
            <person name="Jenkins C."/>
        </authorList>
    </citation>
    <scope>NUCLEOTIDE SEQUENCE [LARGE SCALE GENOMIC DNA]</scope>
</reference>
<feature type="transmembrane region" description="Helical" evidence="1">
    <location>
        <begin position="21"/>
        <end position="46"/>
    </location>
</feature>
<evidence type="ECO:0000313" key="3">
    <source>
        <dbReference type="Proteomes" id="UP000033800"/>
    </source>
</evidence>
<organism evidence="2 3">
    <name type="scientific">Escherichia coli O157 typing phage 3</name>
    <dbReference type="NCBI Taxonomy" id="1508678"/>
    <lineage>
        <taxon>Viruses</taxon>
        <taxon>Duplodnaviria</taxon>
        <taxon>Heunggongvirae</taxon>
        <taxon>Uroviricota</taxon>
        <taxon>Caudoviricetes</taxon>
        <taxon>Pantevenvirales</taxon>
        <taxon>Straboviridae</taxon>
        <taxon>Tevenvirinae</taxon>
        <taxon>Mosigvirus</taxon>
        <taxon>Mosigvirus 0157tp3</taxon>
    </lineage>
</organism>
<dbReference type="EMBL" id="KP869101">
    <property type="protein sequence ID" value="AKE45148.1"/>
    <property type="molecule type" value="Genomic_DNA"/>
</dbReference>
<dbReference type="Proteomes" id="UP000033800">
    <property type="component" value="Segment"/>
</dbReference>
<evidence type="ECO:0000256" key="1">
    <source>
        <dbReference type="SAM" id="Phobius"/>
    </source>
</evidence>
<keyword evidence="1" id="KW-1133">Transmembrane helix</keyword>
<proteinExistence type="predicted"/>
<gene>
    <name evidence="2" type="ORF">ECTP3_00270</name>
</gene>
<evidence type="ECO:0000313" key="2">
    <source>
        <dbReference type="EMBL" id="AKE45148.1"/>
    </source>
</evidence>
<protein>
    <recommendedName>
        <fullName evidence="4">Sulfurtransferase</fullName>
    </recommendedName>
</protein>
<keyword evidence="1" id="KW-0472">Membrane</keyword>
<keyword evidence="1" id="KW-0812">Transmembrane</keyword>